<name>A0AA38VI52_9PEZI</name>
<keyword evidence="4" id="KW-1185">Reference proteome</keyword>
<evidence type="ECO:0000256" key="2">
    <source>
        <dbReference type="SAM" id="SignalP"/>
    </source>
</evidence>
<evidence type="ECO:0000313" key="4">
    <source>
        <dbReference type="Proteomes" id="UP001174691"/>
    </source>
</evidence>
<proteinExistence type="predicted"/>
<protein>
    <submittedName>
        <fullName evidence="3">Uncharacterized protein</fullName>
    </submittedName>
</protein>
<keyword evidence="2" id="KW-0732">Signal</keyword>
<organism evidence="3 4">
    <name type="scientific">Coniochaeta hoffmannii</name>
    <dbReference type="NCBI Taxonomy" id="91930"/>
    <lineage>
        <taxon>Eukaryota</taxon>
        <taxon>Fungi</taxon>
        <taxon>Dikarya</taxon>
        <taxon>Ascomycota</taxon>
        <taxon>Pezizomycotina</taxon>
        <taxon>Sordariomycetes</taxon>
        <taxon>Sordariomycetidae</taxon>
        <taxon>Coniochaetales</taxon>
        <taxon>Coniochaetaceae</taxon>
        <taxon>Coniochaeta</taxon>
    </lineage>
</organism>
<accession>A0AA38VI52</accession>
<dbReference type="Proteomes" id="UP001174691">
    <property type="component" value="Unassembled WGS sequence"/>
</dbReference>
<evidence type="ECO:0000313" key="3">
    <source>
        <dbReference type="EMBL" id="KAJ9133466.1"/>
    </source>
</evidence>
<reference evidence="3" key="1">
    <citation type="submission" date="2022-07" db="EMBL/GenBank/DDBJ databases">
        <title>Fungi with potential for degradation of polypropylene.</title>
        <authorList>
            <person name="Gostincar C."/>
        </authorList>
    </citation>
    <scope>NUCLEOTIDE SEQUENCE</scope>
    <source>
        <strain evidence="3">EXF-13287</strain>
    </source>
</reference>
<evidence type="ECO:0000256" key="1">
    <source>
        <dbReference type="SAM" id="MobiDB-lite"/>
    </source>
</evidence>
<sequence length="343" mass="38523">MFKRQPCRTNVFGWLVLLSGLLSIVGHMQQRDLLTSSLESDLVPNSSDKWQPKLIKALEWWKAEYESNLEHLRGAGLDWRRYSLSEENINGGGNDLALNLVLYHLGNINIYITMPELSVVAGASKILGRLVSPFEKRMMKEKVARWADSSGAIHAFYHALELIRLILFPIPDCQDPTEVLSGNPDSQSRRREAGPRYEASYEKLPNRSWALFSATMVIWAYGLQRDGPLKPWPTHLAYPPNPTAPAEPYDPVRCRDQDVDGASTRQESALAEDARTYLNHVFPATVKSPQDSARHLQQIKIGRNRVIGLLGVVDQALSGSGWELLDEASRRLKTAAMILKNGL</sequence>
<feature type="region of interest" description="Disordered" evidence="1">
    <location>
        <begin position="178"/>
        <end position="197"/>
    </location>
</feature>
<gene>
    <name evidence="3" type="ORF">NKR19_g9054</name>
</gene>
<dbReference type="EMBL" id="JANBVN010000202">
    <property type="protein sequence ID" value="KAJ9133466.1"/>
    <property type="molecule type" value="Genomic_DNA"/>
</dbReference>
<feature type="chain" id="PRO_5041310791" evidence="2">
    <location>
        <begin position="27"/>
        <end position="343"/>
    </location>
</feature>
<feature type="signal peptide" evidence="2">
    <location>
        <begin position="1"/>
        <end position="26"/>
    </location>
</feature>
<feature type="compositionally biased region" description="Basic and acidic residues" evidence="1">
    <location>
        <begin position="187"/>
        <end position="197"/>
    </location>
</feature>
<comment type="caution">
    <text evidence="3">The sequence shown here is derived from an EMBL/GenBank/DDBJ whole genome shotgun (WGS) entry which is preliminary data.</text>
</comment>
<dbReference type="AlphaFoldDB" id="A0AA38VI52"/>